<dbReference type="AlphaFoldDB" id="R5L8Q3"/>
<dbReference type="EMBL" id="CAYU010000014">
    <property type="protein sequence ID" value="CCY75535.1"/>
    <property type="molecule type" value="Genomic_DNA"/>
</dbReference>
<protein>
    <submittedName>
        <fullName evidence="1">Uncharacterized protein</fullName>
    </submittedName>
</protein>
<gene>
    <name evidence="1" type="ORF">BN569_01552</name>
</gene>
<proteinExistence type="predicted"/>
<name>R5L8Q3_9FIRM</name>
<evidence type="ECO:0000313" key="1">
    <source>
        <dbReference type="EMBL" id="CCY75535.1"/>
    </source>
</evidence>
<accession>R5L8Q3</accession>
<evidence type="ECO:0000313" key="2">
    <source>
        <dbReference type="Proteomes" id="UP000018300"/>
    </source>
</evidence>
<comment type="caution">
    <text evidence="1">The sequence shown here is derived from an EMBL/GenBank/DDBJ whole genome shotgun (WGS) entry which is preliminary data.</text>
</comment>
<reference evidence="1" key="1">
    <citation type="submission" date="2012-11" db="EMBL/GenBank/DDBJ databases">
        <title>Dependencies among metagenomic species, viruses, plasmids and units of genetic variation.</title>
        <authorList>
            <person name="Nielsen H.B."/>
            <person name="Almeida M."/>
            <person name="Juncker A.S."/>
            <person name="Rasmussen S."/>
            <person name="Li J."/>
            <person name="Sunagawa S."/>
            <person name="Plichta D."/>
            <person name="Gautier L."/>
            <person name="Le Chatelier E."/>
            <person name="Peletier E."/>
            <person name="Bonde I."/>
            <person name="Nielsen T."/>
            <person name="Manichanh C."/>
            <person name="Arumugam M."/>
            <person name="Batto J."/>
            <person name="Santos M.B.Q.D."/>
            <person name="Blom N."/>
            <person name="Borruel N."/>
            <person name="Burgdorf K.S."/>
            <person name="Boumezbeur F."/>
            <person name="Casellas F."/>
            <person name="Dore J."/>
            <person name="Guarner F."/>
            <person name="Hansen T."/>
            <person name="Hildebrand F."/>
            <person name="Kaas R.S."/>
            <person name="Kennedy S."/>
            <person name="Kristiansen K."/>
            <person name="Kultima J.R."/>
            <person name="Leonard P."/>
            <person name="Levenez F."/>
            <person name="Lund O."/>
            <person name="Moumen B."/>
            <person name="Le Paslier D."/>
            <person name="Pons N."/>
            <person name="Pedersen O."/>
            <person name="Prifti E."/>
            <person name="Qin J."/>
            <person name="Raes J."/>
            <person name="Tap J."/>
            <person name="Tims S."/>
            <person name="Ussery D.W."/>
            <person name="Yamada T."/>
            <person name="MetaHit consortium"/>
            <person name="Renault P."/>
            <person name="Sicheritz-Ponten T."/>
            <person name="Bork P."/>
            <person name="Wang J."/>
            <person name="Brunak S."/>
            <person name="Ehrlich S.D."/>
        </authorList>
    </citation>
    <scope>NUCLEOTIDE SEQUENCE [LARGE SCALE GENOMIC DNA]</scope>
</reference>
<organism evidence="1 2">
    <name type="scientific">Eshraghiella crossota CAG:259</name>
    <dbReference type="NCBI Taxonomy" id="1263062"/>
    <lineage>
        <taxon>Bacteria</taxon>
        <taxon>Bacillati</taxon>
        <taxon>Bacillota</taxon>
        <taxon>Clostridia</taxon>
        <taxon>Lachnospirales</taxon>
        <taxon>Lachnospiraceae</taxon>
        <taxon>Eshraghiella</taxon>
    </lineage>
</organism>
<dbReference type="Proteomes" id="UP000018300">
    <property type="component" value="Unassembled WGS sequence"/>
</dbReference>
<sequence length="30" mass="3669">MELVYDYVSEERKESDNKINKSFIKTFNKI</sequence>